<protein>
    <submittedName>
        <fullName evidence="1">Uncharacterized protein</fullName>
    </submittedName>
</protein>
<reference evidence="1 2" key="1">
    <citation type="submission" date="2020-08" db="EMBL/GenBank/DDBJ databases">
        <title>Genomic Encyclopedia of Type Strains, Phase IV (KMG-IV): sequencing the most valuable type-strain genomes for metagenomic binning, comparative biology and taxonomic classification.</title>
        <authorList>
            <person name="Goeker M."/>
        </authorList>
    </citation>
    <scope>NUCLEOTIDE SEQUENCE [LARGE SCALE GENOMIC DNA]</scope>
    <source>
        <strain evidence="1 2">YC6886</strain>
    </source>
</reference>
<evidence type="ECO:0000313" key="2">
    <source>
        <dbReference type="Proteomes" id="UP000557717"/>
    </source>
</evidence>
<gene>
    <name evidence="1" type="ORF">HNR46_001325</name>
</gene>
<sequence>MTEKEKAADLLARFASGDLPYAEARSALIGLGVHPAHAEEMLAIARGESDVVGDLPEDPSLDSFTS</sequence>
<proteinExistence type="predicted"/>
<evidence type="ECO:0000313" key="1">
    <source>
        <dbReference type="EMBL" id="MBB5351091.1"/>
    </source>
</evidence>
<accession>A0A840VE26</accession>
<name>A0A840VE26_9BACT</name>
<keyword evidence="2" id="KW-1185">Reference proteome</keyword>
<organism evidence="1 2">
    <name type="scientific">Haloferula luteola</name>
    <dbReference type="NCBI Taxonomy" id="595692"/>
    <lineage>
        <taxon>Bacteria</taxon>
        <taxon>Pseudomonadati</taxon>
        <taxon>Verrucomicrobiota</taxon>
        <taxon>Verrucomicrobiia</taxon>
        <taxon>Verrucomicrobiales</taxon>
        <taxon>Verrucomicrobiaceae</taxon>
        <taxon>Haloferula</taxon>
    </lineage>
</organism>
<dbReference type="Proteomes" id="UP000557717">
    <property type="component" value="Unassembled WGS sequence"/>
</dbReference>
<comment type="caution">
    <text evidence="1">The sequence shown here is derived from an EMBL/GenBank/DDBJ whole genome shotgun (WGS) entry which is preliminary data.</text>
</comment>
<dbReference type="AlphaFoldDB" id="A0A840VE26"/>
<dbReference type="EMBL" id="JACHFD010000005">
    <property type="protein sequence ID" value="MBB5351091.1"/>
    <property type="molecule type" value="Genomic_DNA"/>
</dbReference>